<gene>
    <name evidence="1" type="ORF">K1Y79_21775</name>
</gene>
<dbReference type="Proteomes" id="UP000812961">
    <property type="component" value="Unassembled WGS sequence"/>
</dbReference>
<organism evidence="1 2">
    <name type="scientific">Chitinophaga rhizophila</name>
    <dbReference type="NCBI Taxonomy" id="2866212"/>
    <lineage>
        <taxon>Bacteria</taxon>
        <taxon>Pseudomonadati</taxon>
        <taxon>Bacteroidota</taxon>
        <taxon>Chitinophagia</taxon>
        <taxon>Chitinophagales</taxon>
        <taxon>Chitinophagaceae</taxon>
        <taxon>Chitinophaga</taxon>
    </lineage>
</organism>
<dbReference type="RefSeq" id="WP_220252307.1">
    <property type="nucleotide sequence ID" value="NZ_JAICCF010000004.1"/>
</dbReference>
<comment type="caution">
    <text evidence="1">The sequence shown here is derived from an EMBL/GenBank/DDBJ whole genome shotgun (WGS) entry which is preliminary data.</text>
</comment>
<reference evidence="1 2" key="1">
    <citation type="submission" date="2021-08" db="EMBL/GenBank/DDBJ databases">
        <title>The genome sequence of Chitinophaga sp. B61.</title>
        <authorList>
            <person name="Zhang X."/>
        </authorList>
    </citation>
    <scope>NUCLEOTIDE SEQUENCE [LARGE SCALE GENOMIC DNA]</scope>
    <source>
        <strain evidence="1 2">B61</strain>
    </source>
</reference>
<dbReference type="EMBL" id="JAICCF010000004">
    <property type="protein sequence ID" value="MBW8686980.1"/>
    <property type="molecule type" value="Genomic_DNA"/>
</dbReference>
<protein>
    <recommendedName>
        <fullName evidence="3">RHS repeat-associated core domain-containing protein</fullName>
    </recommendedName>
</protein>
<evidence type="ECO:0000313" key="2">
    <source>
        <dbReference type="Proteomes" id="UP000812961"/>
    </source>
</evidence>
<proteinExistence type="predicted"/>
<sequence>MIRSVDLDGAEKRVRTYSYTLSGGKPVLKVTDNVSQSHADILIGEEKTFKQIAAHSAITYQSAPKPDNGSFSYFEFAPELGMKNYAKYTYTDNSGKQQVEYFTGEHMQFRIEEVKRAQEELIRSLNIAAASANLVGTGMMMKAELKAAAKVELTGGYWNLNPMGGKLNCANCAFAAHLSLKQMFSTATNVLPNPAKGVNVQTFLKHGDLLMMLHCIIHQMK</sequence>
<accession>A0ABS7GH07</accession>
<keyword evidence="2" id="KW-1185">Reference proteome</keyword>
<evidence type="ECO:0008006" key="3">
    <source>
        <dbReference type="Google" id="ProtNLM"/>
    </source>
</evidence>
<evidence type="ECO:0000313" key="1">
    <source>
        <dbReference type="EMBL" id="MBW8686980.1"/>
    </source>
</evidence>
<name>A0ABS7GH07_9BACT</name>